<proteinExistence type="predicted"/>
<keyword evidence="4" id="KW-1185">Reference proteome</keyword>
<accession>A0A4R0NGM1</accession>
<evidence type="ECO:0000313" key="3">
    <source>
        <dbReference type="EMBL" id="TKC63609.1"/>
    </source>
</evidence>
<evidence type="ECO:0000256" key="1">
    <source>
        <dbReference type="SAM" id="SignalP"/>
    </source>
</evidence>
<evidence type="ECO:0000313" key="4">
    <source>
        <dbReference type="Proteomes" id="UP000291117"/>
    </source>
</evidence>
<dbReference type="AlphaFoldDB" id="A0A4U1GJU9"/>
<evidence type="ECO:0000313" key="2">
    <source>
        <dbReference type="EMBL" id="TCC99595.1"/>
    </source>
</evidence>
<organism evidence="3 5">
    <name type="scientific">Pedobacter hiemivivus</name>
    <dbReference type="NCBI Taxonomy" id="2530454"/>
    <lineage>
        <taxon>Bacteria</taxon>
        <taxon>Pseudomonadati</taxon>
        <taxon>Bacteroidota</taxon>
        <taxon>Sphingobacteriia</taxon>
        <taxon>Sphingobacteriales</taxon>
        <taxon>Sphingobacteriaceae</taxon>
        <taxon>Pedobacter</taxon>
    </lineage>
</organism>
<sequence length="443" mass="50398">MKKIKYLFLFLMIIGSVIACSKKSEKPVDPPPVDPVADEKKTGYDTSGLLYPSYTGLVMAGYQGWFAAQGDGSNRGWYHYQGPNNTFAPGITNVDFWPDMAEYSKTYKSPFKFANGSDAYLYSPYDEESVDLHFKWMKDYGIDGVHMQRFVGEIKSSNASGKRHFNKVLTNALKAAKKYGRAISVMYDLSGCSSADVAYLEQDWNELVTIFKLYDKVENPTYLWHNKKPLMTIWGVGFNDNRNYTIANVNALVDKLKSGEKRVSIMLGVPYYWRSFGSDTENTPALHQLIKKADIIMPWAVGRYGMDNYNPNNLRQDMQWCNTNNVDYVPLVFPGFSWGNMHKDPTLYNSIPRRKGDFLWTQVAGAVQFGAKSLYVAMFDEIDEGTAIFKCARESETPLNGDLRFMGIENDLPSDYYLWLTGQAAKWVHGQPGYNYQKPARTP</sequence>
<reference evidence="2 4" key="1">
    <citation type="submission" date="2019-02" db="EMBL/GenBank/DDBJ databases">
        <title>Pedobacter sp. RP-3-8 sp. nov., isolated from Arctic soil.</title>
        <authorList>
            <person name="Dahal R.H."/>
        </authorList>
    </citation>
    <scope>NUCLEOTIDE SEQUENCE [LARGE SCALE GENOMIC DNA]</scope>
    <source>
        <strain evidence="2 4">RP-3-8</strain>
    </source>
</reference>
<dbReference type="RefSeq" id="WP_131606954.1">
    <property type="nucleotide sequence ID" value="NZ_SJSM01000001.1"/>
</dbReference>
<comment type="caution">
    <text evidence="3">The sequence shown here is derived from an EMBL/GenBank/DDBJ whole genome shotgun (WGS) entry which is preliminary data.</text>
</comment>
<dbReference type="CDD" id="cd11576">
    <property type="entry name" value="GH99_GH71_like_2"/>
    <property type="match status" value="1"/>
</dbReference>
<keyword evidence="1" id="KW-0732">Signal</keyword>
<dbReference type="PROSITE" id="PS51257">
    <property type="entry name" value="PROKAR_LIPOPROTEIN"/>
    <property type="match status" value="1"/>
</dbReference>
<feature type="chain" id="PRO_5040598272" evidence="1">
    <location>
        <begin position="20"/>
        <end position="443"/>
    </location>
</feature>
<gene>
    <name evidence="2" type="ORF">EZ444_02660</name>
    <name evidence="3" type="ORF">FBD94_04445</name>
</gene>
<evidence type="ECO:0000313" key="5">
    <source>
        <dbReference type="Proteomes" id="UP000309594"/>
    </source>
</evidence>
<protein>
    <submittedName>
        <fullName evidence="3">Xylosidase</fullName>
    </submittedName>
</protein>
<feature type="signal peptide" evidence="1">
    <location>
        <begin position="1"/>
        <end position="19"/>
    </location>
</feature>
<dbReference type="EMBL" id="SJSM01000001">
    <property type="protein sequence ID" value="TCC99595.1"/>
    <property type="molecule type" value="Genomic_DNA"/>
</dbReference>
<dbReference type="OrthoDB" id="9783748at2"/>
<dbReference type="Proteomes" id="UP000309594">
    <property type="component" value="Unassembled WGS sequence"/>
</dbReference>
<accession>A0A4U1GJU9</accession>
<name>A0A4U1GJU9_9SPHI</name>
<reference evidence="3 5" key="2">
    <citation type="submission" date="2019-04" db="EMBL/GenBank/DDBJ databases">
        <title>Pedobacter sp. RP-1-16 sp. nov., isolated from Arctic soil.</title>
        <authorList>
            <person name="Dahal R.H."/>
            <person name="Kim D.-U."/>
        </authorList>
    </citation>
    <scope>NUCLEOTIDE SEQUENCE [LARGE SCALE GENOMIC DNA]</scope>
    <source>
        <strain evidence="3 5">RP-1-16</strain>
    </source>
</reference>
<dbReference type="Proteomes" id="UP000291117">
    <property type="component" value="Unassembled WGS sequence"/>
</dbReference>
<dbReference type="Gene3D" id="3.20.20.80">
    <property type="entry name" value="Glycosidases"/>
    <property type="match status" value="1"/>
</dbReference>
<dbReference type="EMBL" id="SWDX01000002">
    <property type="protein sequence ID" value="TKC63609.1"/>
    <property type="molecule type" value="Genomic_DNA"/>
</dbReference>